<sequence>MSGIGDFLFEASKDPRVKTRIAEEVVSMDEGARERMRALQKLGGHTFVMADISDLEGEEAYAIAEVHPL</sequence>
<dbReference type="EMBL" id="CP030073">
    <property type="protein sequence ID" value="AWW38772.1"/>
    <property type="molecule type" value="Genomic_DNA"/>
</dbReference>
<dbReference type="AlphaFoldDB" id="A0A2Z4J0U5"/>
<dbReference type="KEGG" id="scad:DN051_20630"/>
<accession>A0A2Z4J0U5</accession>
<keyword evidence="2" id="KW-1185">Reference proteome</keyword>
<dbReference type="Proteomes" id="UP000249616">
    <property type="component" value="Chromosome"/>
</dbReference>
<evidence type="ECO:0000313" key="2">
    <source>
        <dbReference type="Proteomes" id="UP000249616"/>
    </source>
</evidence>
<reference evidence="1 2" key="1">
    <citation type="journal article" date="2019" name="Int. J. Syst. Evol. Microbiol.">
        <title>Streptomyces cadmiisoli sp. nov., a novel actinomycete isolated from cadmium-contaminated soil.</title>
        <authorList>
            <person name="Li K."/>
            <person name="Tang X."/>
            <person name="Zhao J."/>
            <person name="Guo Y."/>
            <person name="Tang Y."/>
            <person name="Gao J."/>
        </authorList>
    </citation>
    <scope>NUCLEOTIDE SEQUENCE [LARGE SCALE GENOMIC DNA]</scope>
    <source>
        <strain evidence="1 2">ZFG47</strain>
    </source>
</reference>
<proteinExistence type="predicted"/>
<evidence type="ECO:0000313" key="1">
    <source>
        <dbReference type="EMBL" id="AWW38772.1"/>
    </source>
</evidence>
<gene>
    <name evidence="1" type="ORF">DN051_20630</name>
</gene>
<organism evidence="1 2">
    <name type="scientific">Streptomyces cadmiisoli</name>
    <dbReference type="NCBI Taxonomy" id="2184053"/>
    <lineage>
        <taxon>Bacteria</taxon>
        <taxon>Bacillati</taxon>
        <taxon>Actinomycetota</taxon>
        <taxon>Actinomycetes</taxon>
        <taxon>Kitasatosporales</taxon>
        <taxon>Streptomycetaceae</taxon>
        <taxon>Streptomyces</taxon>
        <taxon>Streptomyces aurantiacus group</taxon>
    </lineage>
</organism>
<name>A0A2Z4J0U5_9ACTN</name>
<protein>
    <submittedName>
        <fullName evidence="1">Uncharacterized protein</fullName>
    </submittedName>
</protein>
<dbReference type="RefSeq" id="WP_112439261.1">
    <property type="nucleotide sequence ID" value="NZ_CP030073.1"/>
</dbReference>